<comment type="caution">
    <text evidence="3">The sequence shown here is derived from an EMBL/GenBank/DDBJ whole genome shotgun (WGS) entry which is preliminary data.</text>
</comment>
<keyword evidence="3" id="KW-0418">Kinase</keyword>
<gene>
    <name evidence="3" type="ORF">LIER_32456</name>
</gene>
<dbReference type="InterPro" id="IPR051681">
    <property type="entry name" value="Ser/Thr_Kinases-Pseudokinases"/>
</dbReference>
<keyword evidence="3" id="KW-0808">Transferase</keyword>
<keyword evidence="4" id="KW-1185">Reference proteome</keyword>
<dbReference type="PANTHER" id="PTHR44329">
    <property type="entry name" value="SERINE/THREONINE-PROTEIN KINASE TNNI3K-RELATED"/>
    <property type="match status" value="1"/>
</dbReference>
<dbReference type="PROSITE" id="PS50011">
    <property type="entry name" value="PROTEIN_KINASE_DOM"/>
    <property type="match status" value="1"/>
</dbReference>
<dbReference type="Pfam" id="PF07714">
    <property type="entry name" value="PK_Tyr_Ser-Thr"/>
    <property type="match status" value="1"/>
</dbReference>
<evidence type="ECO:0000259" key="2">
    <source>
        <dbReference type="PROSITE" id="PS50011"/>
    </source>
</evidence>
<dbReference type="Proteomes" id="UP001454036">
    <property type="component" value="Unassembled WGS sequence"/>
</dbReference>
<dbReference type="Pfam" id="PF06760">
    <property type="entry name" value="DUF1221"/>
    <property type="match status" value="1"/>
</dbReference>
<feature type="compositionally biased region" description="Basic and acidic residues" evidence="1">
    <location>
        <begin position="571"/>
        <end position="582"/>
    </location>
</feature>
<feature type="region of interest" description="Disordered" evidence="1">
    <location>
        <begin position="571"/>
        <end position="681"/>
    </location>
</feature>
<dbReference type="FunFam" id="1.10.510.10:FF:000778">
    <property type="entry name" value="Kinase family protein"/>
    <property type="match status" value="1"/>
</dbReference>
<dbReference type="EMBL" id="BAABME010012488">
    <property type="protein sequence ID" value="GAA0185168.1"/>
    <property type="molecule type" value="Genomic_DNA"/>
</dbReference>
<evidence type="ECO:0000313" key="3">
    <source>
        <dbReference type="EMBL" id="GAA0185168.1"/>
    </source>
</evidence>
<dbReference type="InterPro" id="IPR010632">
    <property type="entry name" value="DUF1221"/>
</dbReference>
<feature type="domain" description="Protein kinase" evidence="2">
    <location>
        <begin position="238"/>
        <end position="513"/>
    </location>
</feature>
<organism evidence="3 4">
    <name type="scientific">Lithospermum erythrorhizon</name>
    <name type="common">Purple gromwell</name>
    <name type="synonym">Lithospermum officinale var. erythrorhizon</name>
    <dbReference type="NCBI Taxonomy" id="34254"/>
    <lineage>
        <taxon>Eukaryota</taxon>
        <taxon>Viridiplantae</taxon>
        <taxon>Streptophyta</taxon>
        <taxon>Embryophyta</taxon>
        <taxon>Tracheophyta</taxon>
        <taxon>Spermatophyta</taxon>
        <taxon>Magnoliopsida</taxon>
        <taxon>eudicotyledons</taxon>
        <taxon>Gunneridae</taxon>
        <taxon>Pentapetalae</taxon>
        <taxon>asterids</taxon>
        <taxon>lamiids</taxon>
        <taxon>Boraginales</taxon>
        <taxon>Boraginaceae</taxon>
        <taxon>Boraginoideae</taxon>
        <taxon>Lithospermeae</taxon>
        <taxon>Lithospermum</taxon>
    </lineage>
</organism>
<protein>
    <submittedName>
        <fullName evidence="3">Non-receptor serine/threonine protein kinase</fullName>
    </submittedName>
</protein>
<dbReference type="PANTHER" id="PTHR44329:SF260">
    <property type="entry name" value="PROTEIN KINASE DOMAIN-CONTAINING PROTEIN"/>
    <property type="match status" value="1"/>
</dbReference>
<dbReference type="InterPro" id="IPR001245">
    <property type="entry name" value="Ser-Thr/Tyr_kinase_cat_dom"/>
</dbReference>
<evidence type="ECO:0000313" key="4">
    <source>
        <dbReference type="Proteomes" id="UP001454036"/>
    </source>
</evidence>
<accession>A0AAV3RVN1</accession>
<feature type="compositionally biased region" description="Low complexity" evidence="1">
    <location>
        <begin position="610"/>
        <end position="621"/>
    </location>
</feature>
<sequence>MEQFRQIGEVIGSMNAIMVFKEDITINQRQCCLLQDMFTSAYTTIAQEMKKSLKFEEKNSKWKVLESPLKEILRVFKEGETYIKQCIEVKDWWVKTILFKQNKDCVEFHIHNLMSHLPMVIEAIEIAGEISGWDHAEIQKRRNIYCLKYHKDCRDPNIFQWKFGDQYIITKELCNRTDSAYDEDRWLLLKKLQERKILPSSRKKDHKLVDALLRSLNACDKINDKLLPNAILVSSKDYQVRRRLGGGSQYKEIHWLGESFALRHILGELEVIVPNPTRYFDLSHPNILNILCGFQDEERKECLVVMELMSRDLSTYIKEICGTKKLVPFSLPVTIDLMLQIARGMEYLHHKKIYHGELKPSNILIKGRNVSTDGYMQAKVSGFGLSSCISFTPKIHTTKENVQPSFIWYAPEVLAEQENSGNAALSHPTEKADVYSFGMVCFEVITGKVPFEDSHLQGQNMSRNIKAGERPLFPSNTPKYVTNLTKKCWHSDPMQRPSFSSICRILRYMKRFLVMSPDCNQLDTPMPQTDYNDIETGFLRCFPSFNNSEILQPVTQIPFHMFAYKVGEKDKEKSHHISRENSESGSDGASMCGEDNVINVGDPLPPPVSVPRKPVKSSSAKNLADVKSLRQSGMPKGKISRPPSMISREHGSMRMKSEGQLPLLKLKTRRKSGHLSDSELP</sequence>
<dbReference type="AlphaFoldDB" id="A0AAV3RVN1"/>
<proteinExistence type="predicted"/>
<dbReference type="Gene3D" id="1.10.510.10">
    <property type="entry name" value="Transferase(Phosphotransferase) domain 1"/>
    <property type="match status" value="1"/>
</dbReference>
<dbReference type="GO" id="GO:0004674">
    <property type="term" value="F:protein serine/threonine kinase activity"/>
    <property type="evidence" value="ECO:0007669"/>
    <property type="project" value="UniProtKB-KW"/>
</dbReference>
<dbReference type="InterPro" id="IPR000719">
    <property type="entry name" value="Prot_kinase_dom"/>
</dbReference>
<keyword evidence="3" id="KW-0723">Serine/threonine-protein kinase</keyword>
<dbReference type="GO" id="GO:0005524">
    <property type="term" value="F:ATP binding"/>
    <property type="evidence" value="ECO:0007669"/>
    <property type="project" value="InterPro"/>
</dbReference>
<reference evidence="3 4" key="1">
    <citation type="submission" date="2024-01" db="EMBL/GenBank/DDBJ databases">
        <title>The complete chloroplast genome sequence of Lithospermum erythrorhizon: insights into the phylogenetic relationship among Boraginaceae species and the maternal lineages of purple gromwells.</title>
        <authorList>
            <person name="Okada T."/>
            <person name="Watanabe K."/>
        </authorList>
    </citation>
    <scope>NUCLEOTIDE SEQUENCE [LARGE SCALE GENOMIC DNA]</scope>
</reference>
<evidence type="ECO:0000256" key="1">
    <source>
        <dbReference type="SAM" id="MobiDB-lite"/>
    </source>
</evidence>
<dbReference type="InterPro" id="IPR011009">
    <property type="entry name" value="Kinase-like_dom_sf"/>
</dbReference>
<feature type="compositionally biased region" description="Basic and acidic residues" evidence="1">
    <location>
        <begin position="647"/>
        <end position="657"/>
    </location>
</feature>
<dbReference type="SUPFAM" id="SSF56112">
    <property type="entry name" value="Protein kinase-like (PK-like)"/>
    <property type="match status" value="1"/>
</dbReference>
<name>A0AAV3RVN1_LITER</name>